<dbReference type="EMBL" id="JAVLET010000005">
    <property type="protein sequence ID" value="KAL0469550.1"/>
    <property type="molecule type" value="Genomic_DNA"/>
</dbReference>
<sequence>MKACFSLFPFYLFCLHFLLPAFRPISSAPHPPSRARLCCPNRDKKQCSLVVFGLRAFFSSQNLWDWPALQWQWLSATLSKALSETHLGAESTVLYHSIRVCLLMASSSVHFIVHISYAGSPPSSHHPILISSFVSIDTRHSIYRTTPWGTTVIGPVLPSL</sequence>
<comment type="caution">
    <text evidence="2">The sequence shown here is derived from an EMBL/GenBank/DDBJ whole genome shotgun (WGS) entry which is preliminary data.</text>
</comment>
<feature type="signal peptide" evidence="1">
    <location>
        <begin position="1"/>
        <end position="27"/>
    </location>
</feature>
<dbReference type="Proteomes" id="UP001451303">
    <property type="component" value="Unassembled WGS sequence"/>
</dbReference>
<reference evidence="2 3" key="1">
    <citation type="submission" date="2023-09" db="EMBL/GenBank/DDBJ databases">
        <title>Multi-omics analysis of a traditional fermented food reveals byproduct-associated fungal strains for waste-to-food upcycling.</title>
        <authorList>
            <consortium name="Lawrence Berkeley National Laboratory"/>
            <person name="Rekdal V.M."/>
            <person name="Villalobos-Escobedo J.M."/>
            <person name="Rodriguez-Valeron N."/>
            <person name="Garcia M.O."/>
            <person name="Vasquez D.P."/>
            <person name="Damayanti I."/>
            <person name="Sorensen P.M."/>
            <person name="Baidoo E.E."/>
            <person name="De Carvalho A.C."/>
            <person name="Riley R."/>
            <person name="Lipzen A."/>
            <person name="He G."/>
            <person name="Yan M."/>
            <person name="Haridas S."/>
            <person name="Daum C."/>
            <person name="Yoshinaga Y."/>
            <person name="Ng V."/>
            <person name="Grigoriev I.V."/>
            <person name="Munk R."/>
            <person name="Nuraida L."/>
            <person name="Wijaya C.H."/>
            <person name="Morales P.-C."/>
            <person name="Keasling J.D."/>
        </authorList>
    </citation>
    <scope>NUCLEOTIDE SEQUENCE [LARGE SCALE GENOMIC DNA]</scope>
    <source>
        <strain evidence="2 3">FGSC 2613</strain>
    </source>
</reference>
<organism evidence="2 3">
    <name type="scientific">Neurospora intermedia</name>
    <dbReference type="NCBI Taxonomy" id="5142"/>
    <lineage>
        <taxon>Eukaryota</taxon>
        <taxon>Fungi</taxon>
        <taxon>Dikarya</taxon>
        <taxon>Ascomycota</taxon>
        <taxon>Pezizomycotina</taxon>
        <taxon>Sordariomycetes</taxon>
        <taxon>Sordariomycetidae</taxon>
        <taxon>Sordariales</taxon>
        <taxon>Sordariaceae</taxon>
        <taxon>Neurospora</taxon>
    </lineage>
</organism>
<accession>A0ABR3DA33</accession>
<protein>
    <recommendedName>
        <fullName evidence="4">Secreted protein</fullName>
    </recommendedName>
</protein>
<gene>
    <name evidence="2" type="ORF">QR685DRAFT_291823</name>
</gene>
<evidence type="ECO:0008006" key="4">
    <source>
        <dbReference type="Google" id="ProtNLM"/>
    </source>
</evidence>
<evidence type="ECO:0000313" key="2">
    <source>
        <dbReference type="EMBL" id="KAL0469550.1"/>
    </source>
</evidence>
<evidence type="ECO:0000256" key="1">
    <source>
        <dbReference type="SAM" id="SignalP"/>
    </source>
</evidence>
<keyword evidence="1" id="KW-0732">Signal</keyword>
<feature type="chain" id="PRO_5046302590" description="Secreted protein" evidence="1">
    <location>
        <begin position="28"/>
        <end position="160"/>
    </location>
</feature>
<keyword evidence="3" id="KW-1185">Reference proteome</keyword>
<proteinExistence type="predicted"/>
<name>A0ABR3DA33_NEUIN</name>
<evidence type="ECO:0000313" key="3">
    <source>
        <dbReference type="Proteomes" id="UP001451303"/>
    </source>
</evidence>